<feature type="compositionally biased region" description="Basic and acidic residues" evidence="1">
    <location>
        <begin position="76"/>
        <end position="99"/>
    </location>
</feature>
<feature type="region of interest" description="Disordered" evidence="1">
    <location>
        <begin position="1"/>
        <end position="46"/>
    </location>
</feature>
<sequence length="165" mass="18072">MGSDAQVNRAHDSNEAKGPTMRRVLPRRHPATDRRSHPEATAGRRATRTAALALVAGAAALGSLVTAGVAAADPGVRTHSDRGPADPRDTTGWRHIDPRGYHHLETNRLRQNEIRDNRRAYRQRDNGPQRPERALGAERGTSTWTAVPNADGTGWQVCRPHASWC</sequence>
<reference evidence="3 4" key="1">
    <citation type="submission" date="2020-08" db="EMBL/GenBank/DDBJ databases">
        <title>Genome Sequencing of Nocardia wallacei strain FMUON74 and assembly.</title>
        <authorList>
            <person name="Toyokawa M."/>
            <person name="Uesaka K."/>
        </authorList>
    </citation>
    <scope>NUCLEOTIDE SEQUENCE [LARGE SCALE GENOMIC DNA]</scope>
    <source>
        <strain evidence="3 4">FMUON74</strain>
    </source>
</reference>
<feature type="compositionally biased region" description="Basic and acidic residues" evidence="1">
    <location>
        <begin position="120"/>
        <end position="136"/>
    </location>
</feature>
<evidence type="ECO:0000256" key="2">
    <source>
        <dbReference type="SAM" id="Phobius"/>
    </source>
</evidence>
<feature type="region of interest" description="Disordered" evidence="1">
    <location>
        <begin position="73"/>
        <end position="99"/>
    </location>
</feature>
<proteinExistence type="predicted"/>
<accession>A0A7G1KVG6</accession>
<protein>
    <submittedName>
        <fullName evidence="3">Uncharacterized protein</fullName>
    </submittedName>
</protein>
<evidence type="ECO:0000313" key="3">
    <source>
        <dbReference type="EMBL" id="BCK59240.1"/>
    </source>
</evidence>
<keyword evidence="4" id="KW-1185">Reference proteome</keyword>
<dbReference type="AlphaFoldDB" id="A0A7G1KVG6"/>
<feature type="transmembrane region" description="Helical" evidence="2">
    <location>
        <begin position="51"/>
        <end position="72"/>
    </location>
</feature>
<dbReference type="KEGG" id="nwl:NWFMUON74_70120"/>
<feature type="region of interest" description="Disordered" evidence="1">
    <location>
        <begin position="120"/>
        <end position="141"/>
    </location>
</feature>
<keyword evidence="2" id="KW-1133">Transmembrane helix</keyword>
<organism evidence="3 4">
    <name type="scientific">Nocardia wallacei</name>
    <dbReference type="NCBI Taxonomy" id="480035"/>
    <lineage>
        <taxon>Bacteria</taxon>
        <taxon>Bacillati</taxon>
        <taxon>Actinomycetota</taxon>
        <taxon>Actinomycetes</taxon>
        <taxon>Mycobacteriales</taxon>
        <taxon>Nocardiaceae</taxon>
        <taxon>Nocardia</taxon>
    </lineage>
</organism>
<keyword evidence="2" id="KW-0472">Membrane</keyword>
<gene>
    <name evidence="3" type="ORF">NWFMUON74_70120</name>
</gene>
<dbReference type="Proteomes" id="UP000516173">
    <property type="component" value="Chromosome"/>
</dbReference>
<name>A0A7G1KVG6_9NOCA</name>
<keyword evidence="2" id="KW-0812">Transmembrane</keyword>
<evidence type="ECO:0000313" key="4">
    <source>
        <dbReference type="Proteomes" id="UP000516173"/>
    </source>
</evidence>
<dbReference type="EMBL" id="AP023396">
    <property type="protein sequence ID" value="BCK59240.1"/>
    <property type="molecule type" value="Genomic_DNA"/>
</dbReference>
<evidence type="ECO:0000256" key="1">
    <source>
        <dbReference type="SAM" id="MobiDB-lite"/>
    </source>
</evidence>